<organism evidence="2 3">
    <name type="scientific">Hanamia caeni</name>
    <dbReference type="NCBI Taxonomy" id="2294116"/>
    <lineage>
        <taxon>Bacteria</taxon>
        <taxon>Pseudomonadati</taxon>
        <taxon>Bacteroidota</taxon>
        <taxon>Chitinophagia</taxon>
        <taxon>Chitinophagales</taxon>
        <taxon>Chitinophagaceae</taxon>
        <taxon>Hanamia</taxon>
    </lineage>
</organism>
<accession>A0A3M9NP55</accession>
<reference evidence="2 3" key="1">
    <citation type="submission" date="2018-11" db="EMBL/GenBank/DDBJ databases">
        <title>Draft genome sequence of Ferruginibacter sp. BO-59.</title>
        <authorList>
            <person name="Im W.T."/>
        </authorList>
    </citation>
    <scope>NUCLEOTIDE SEQUENCE [LARGE SCALE GENOMIC DNA]</scope>
    <source>
        <strain evidence="2 3">BO-59</strain>
    </source>
</reference>
<keyword evidence="3" id="KW-1185">Reference proteome</keyword>
<protein>
    <recommendedName>
        <fullName evidence="1">MobA/VirD2-like nuclease domain-containing protein</fullName>
    </recommendedName>
</protein>
<proteinExistence type="predicted"/>
<evidence type="ECO:0000313" key="3">
    <source>
        <dbReference type="Proteomes" id="UP000267223"/>
    </source>
</evidence>
<dbReference type="Proteomes" id="UP000267223">
    <property type="component" value="Unassembled WGS sequence"/>
</dbReference>
<gene>
    <name evidence="2" type="ORF">EFY79_04650</name>
</gene>
<evidence type="ECO:0000313" key="2">
    <source>
        <dbReference type="EMBL" id="RNI38953.1"/>
    </source>
</evidence>
<evidence type="ECO:0000259" key="1">
    <source>
        <dbReference type="Pfam" id="PF03432"/>
    </source>
</evidence>
<dbReference type="EMBL" id="RJJR01000002">
    <property type="protein sequence ID" value="RNI38953.1"/>
    <property type="molecule type" value="Genomic_DNA"/>
</dbReference>
<comment type="caution">
    <text evidence="2">The sequence shown here is derived from an EMBL/GenBank/DDBJ whole genome shotgun (WGS) entry which is preliminary data.</text>
</comment>
<dbReference type="InterPro" id="IPR005094">
    <property type="entry name" value="Endonuclease_MobA/VirD2"/>
</dbReference>
<feature type="domain" description="MobA/VirD2-like nuclease" evidence="1">
    <location>
        <begin position="5"/>
        <end position="47"/>
    </location>
</feature>
<sequence length="50" mass="5882">MCDHKTHLVITKHIDKNHQHLHILANLVNNNGETIKDNWIGFRVRKSLNN</sequence>
<dbReference type="Pfam" id="PF03432">
    <property type="entry name" value="Relaxase"/>
    <property type="match status" value="1"/>
</dbReference>
<dbReference type="AlphaFoldDB" id="A0A3M9NP55"/>
<name>A0A3M9NP55_9BACT</name>